<dbReference type="Proteomes" id="UP000193986">
    <property type="component" value="Unassembled WGS sequence"/>
</dbReference>
<dbReference type="GO" id="GO:0043130">
    <property type="term" value="F:ubiquitin binding"/>
    <property type="evidence" value="ECO:0007669"/>
    <property type="project" value="TreeGrafter"/>
</dbReference>
<dbReference type="PROSITE" id="PS51322">
    <property type="entry name" value="UEV"/>
    <property type="match status" value="1"/>
</dbReference>
<comment type="subcellular location">
    <subcellularLocation>
        <location evidence="1">Endosome</location>
    </subcellularLocation>
</comment>
<evidence type="ECO:0000313" key="12">
    <source>
        <dbReference type="Proteomes" id="UP000193986"/>
    </source>
</evidence>
<keyword evidence="4" id="KW-0967">Endosome</keyword>
<feature type="compositionally biased region" description="Low complexity" evidence="8">
    <location>
        <begin position="229"/>
        <end position="243"/>
    </location>
</feature>
<evidence type="ECO:0000259" key="9">
    <source>
        <dbReference type="PROSITE" id="PS51312"/>
    </source>
</evidence>
<dbReference type="Pfam" id="PF09454">
    <property type="entry name" value="Vps23_core"/>
    <property type="match status" value="1"/>
</dbReference>
<dbReference type="Gene3D" id="6.10.140.820">
    <property type="match status" value="1"/>
</dbReference>
<keyword evidence="3 7" id="KW-0813">Transport</keyword>
<dbReference type="PROSITE" id="PS51312">
    <property type="entry name" value="SB"/>
    <property type="match status" value="1"/>
</dbReference>
<feature type="compositionally biased region" description="Pro residues" evidence="8">
    <location>
        <begin position="401"/>
        <end position="412"/>
    </location>
</feature>
<dbReference type="Gene3D" id="3.10.110.10">
    <property type="entry name" value="Ubiquitin Conjugating Enzyme"/>
    <property type="match status" value="1"/>
</dbReference>
<feature type="compositionally biased region" description="Pro residues" evidence="8">
    <location>
        <begin position="293"/>
        <end position="306"/>
    </location>
</feature>
<accession>A0A1Y2AMN7</accession>
<keyword evidence="5 7" id="KW-0653">Protein transport</keyword>
<proteinExistence type="inferred from homology"/>
<evidence type="ECO:0000256" key="2">
    <source>
        <dbReference type="ARBA" id="ARBA00009594"/>
    </source>
</evidence>
<sequence length="577" mass="63300">MSSLELTREWLQTVLRPYPSRDRLVPEILDILTQRRTLSVKTDAFTFDSGNTALLLLLHGTLPIEYRGATYHIPIHIWVPMEYPRTPPLAFVVPTKDMGVRKSKEVDPGGKVREEVVAEWWRSWSAKSIEMLLRQLTSIFSAAPPVFARPPENTVRSPVVNSASGSQSPPPPAPSRPGTANRQTSMTSPTVSPAQPPPPPARPSFAPPQIQTEFLPQYQPAPNPPPHTASPLSTSRQASASYPARPPQSPPVPNRPAQTAPYPQGSPTVPAVPQRPYVQYAQPPNGPSFVPSPHQPPAPMTPPRQEPSPAHLPQHSYPSQHWQTQPVFSNGYNHAQALPPQQLSMAYPQQSMPSSVSAAQPPTSQLTLKPRQPIHDLLSSPEQSSSSLPAVSDTPGTSVSSPPPLPPSKPPPPSLLHLHAILLPHLAASLPPLLSSLNNTRAHLIERKEDLGSGEPAIRDEMARLEAVKKVCDSVGKKMEDVVHKGQERVAELEARGEVSVDEVVCGISIVHNQLIDLVAEDNAIEDTIYHMTRALDAERIDLDRFLKSIRTLAREQYMKRALIERILQGMGQKQGW</sequence>
<dbReference type="AlphaFoldDB" id="A0A1Y2AMN7"/>
<evidence type="ECO:0000256" key="1">
    <source>
        <dbReference type="ARBA" id="ARBA00004177"/>
    </source>
</evidence>
<dbReference type="InterPro" id="IPR017916">
    <property type="entry name" value="SB_dom"/>
</dbReference>
<protein>
    <submittedName>
        <fullName evidence="11">UEV domain-domain-containing protein</fullName>
    </submittedName>
</protein>
<organism evidence="11 12">
    <name type="scientific">Naematelia encephala</name>
    <dbReference type="NCBI Taxonomy" id="71784"/>
    <lineage>
        <taxon>Eukaryota</taxon>
        <taxon>Fungi</taxon>
        <taxon>Dikarya</taxon>
        <taxon>Basidiomycota</taxon>
        <taxon>Agaricomycotina</taxon>
        <taxon>Tremellomycetes</taxon>
        <taxon>Tremellales</taxon>
        <taxon>Naemateliaceae</taxon>
        <taxon>Naematelia</taxon>
    </lineage>
</organism>
<dbReference type="OrthoDB" id="306304at2759"/>
<evidence type="ECO:0000256" key="3">
    <source>
        <dbReference type="ARBA" id="ARBA00022448"/>
    </source>
</evidence>
<dbReference type="PANTHER" id="PTHR23306">
    <property type="entry name" value="TUMOR SUSCEPTIBILITY GENE 101 PROTEIN-RELATED"/>
    <property type="match status" value="1"/>
</dbReference>
<dbReference type="InterPro" id="IPR016135">
    <property type="entry name" value="UBQ-conjugating_enzyme/RWD"/>
</dbReference>
<keyword evidence="6" id="KW-0175">Coiled coil</keyword>
<dbReference type="InParanoid" id="A0A1Y2AMN7"/>
<feature type="domain" description="SB" evidence="9">
    <location>
        <begin position="509"/>
        <end position="577"/>
    </location>
</feature>
<evidence type="ECO:0000256" key="8">
    <source>
        <dbReference type="SAM" id="MobiDB-lite"/>
    </source>
</evidence>
<name>A0A1Y2AMN7_9TREE</name>
<evidence type="ECO:0000313" key="11">
    <source>
        <dbReference type="EMBL" id="ORY23215.1"/>
    </source>
</evidence>
<evidence type="ECO:0000256" key="4">
    <source>
        <dbReference type="ARBA" id="ARBA00022753"/>
    </source>
</evidence>
<dbReference type="SUPFAM" id="SSF54495">
    <property type="entry name" value="UBC-like"/>
    <property type="match status" value="1"/>
</dbReference>
<gene>
    <name evidence="11" type="ORF">BCR39DRAFT_501086</name>
</gene>
<dbReference type="InterPro" id="IPR008883">
    <property type="entry name" value="UEV_N"/>
</dbReference>
<comment type="similarity">
    <text evidence="2">Belongs to the ubiquitin-conjugating enzyme family. UEV subfamily.</text>
</comment>
<dbReference type="SUPFAM" id="SSF140111">
    <property type="entry name" value="Endosomal sorting complex assembly domain"/>
    <property type="match status" value="1"/>
</dbReference>
<dbReference type="GO" id="GO:0072666">
    <property type="term" value="P:establishment of protein localization to vacuole"/>
    <property type="evidence" value="ECO:0007669"/>
    <property type="project" value="UniProtKB-ARBA"/>
</dbReference>
<dbReference type="STRING" id="71784.A0A1Y2AMN7"/>
<reference evidence="11 12" key="1">
    <citation type="submission" date="2016-07" db="EMBL/GenBank/DDBJ databases">
        <title>Pervasive Adenine N6-methylation of Active Genes in Fungi.</title>
        <authorList>
            <consortium name="DOE Joint Genome Institute"/>
            <person name="Mondo S.J."/>
            <person name="Dannebaum R.O."/>
            <person name="Kuo R.C."/>
            <person name="Labutti K."/>
            <person name="Haridas S."/>
            <person name="Kuo A."/>
            <person name="Salamov A."/>
            <person name="Ahrendt S.R."/>
            <person name="Lipzen A."/>
            <person name="Sullivan W."/>
            <person name="Andreopoulos W.B."/>
            <person name="Clum A."/>
            <person name="Lindquist E."/>
            <person name="Daum C."/>
            <person name="Ramamoorthy G.K."/>
            <person name="Gryganskyi A."/>
            <person name="Culley D."/>
            <person name="Magnuson J.K."/>
            <person name="James T.Y."/>
            <person name="O'Malley M.A."/>
            <person name="Stajich J.E."/>
            <person name="Spatafora J.W."/>
            <person name="Visel A."/>
            <person name="Grigoriev I.V."/>
        </authorList>
    </citation>
    <scope>NUCLEOTIDE SEQUENCE [LARGE SCALE GENOMIC DNA]</scope>
    <source>
        <strain evidence="11 12">68-887.2</strain>
    </source>
</reference>
<evidence type="ECO:0000256" key="7">
    <source>
        <dbReference type="PROSITE-ProRule" id="PRU00644"/>
    </source>
</evidence>
<keyword evidence="12" id="KW-1185">Reference proteome</keyword>
<feature type="compositionally biased region" description="Pro residues" evidence="8">
    <location>
        <begin position="244"/>
        <end position="254"/>
    </location>
</feature>
<feature type="compositionally biased region" description="Low complexity" evidence="8">
    <location>
        <begin position="377"/>
        <end position="389"/>
    </location>
</feature>
<dbReference type="CDD" id="cd11685">
    <property type="entry name" value="UEV_TSG101-like"/>
    <property type="match status" value="1"/>
</dbReference>
<feature type="compositionally biased region" description="Polar residues" evidence="8">
    <location>
        <begin position="316"/>
        <end position="367"/>
    </location>
</feature>
<dbReference type="InterPro" id="IPR052070">
    <property type="entry name" value="ESCRT-I_UEV_domain"/>
</dbReference>
<dbReference type="InterPro" id="IPR037202">
    <property type="entry name" value="ESCRT_assembly_dom"/>
</dbReference>
<dbReference type="GO" id="GO:0006886">
    <property type="term" value="P:intracellular protein transport"/>
    <property type="evidence" value="ECO:0007669"/>
    <property type="project" value="UniProtKB-ARBA"/>
</dbReference>
<dbReference type="GO" id="GO:0000813">
    <property type="term" value="C:ESCRT I complex"/>
    <property type="evidence" value="ECO:0007669"/>
    <property type="project" value="TreeGrafter"/>
</dbReference>
<feature type="region of interest" description="Disordered" evidence="8">
    <location>
        <begin position="145"/>
        <end position="412"/>
    </location>
</feature>
<evidence type="ECO:0000256" key="5">
    <source>
        <dbReference type="ARBA" id="ARBA00022927"/>
    </source>
</evidence>
<feature type="compositionally biased region" description="Pro residues" evidence="8">
    <location>
        <begin position="219"/>
        <end position="228"/>
    </location>
</feature>
<dbReference type="EMBL" id="MCFC01000082">
    <property type="protein sequence ID" value="ORY23215.1"/>
    <property type="molecule type" value="Genomic_DNA"/>
</dbReference>
<evidence type="ECO:0000256" key="6">
    <source>
        <dbReference type="ARBA" id="ARBA00023054"/>
    </source>
</evidence>
<dbReference type="Pfam" id="PF05743">
    <property type="entry name" value="UEV"/>
    <property type="match status" value="1"/>
</dbReference>
<comment type="caution">
    <text evidence="11">The sequence shown here is derived from an EMBL/GenBank/DDBJ whole genome shotgun (WGS) entry which is preliminary data.</text>
</comment>
<dbReference type="PANTHER" id="PTHR23306:SF3">
    <property type="entry name" value="TUMOR SUPPRESSOR PROTEIN 101"/>
    <property type="match status" value="1"/>
</dbReference>
<feature type="compositionally biased region" description="Pro residues" evidence="8">
    <location>
        <begin position="194"/>
        <end position="206"/>
    </location>
</feature>
<feature type="domain" description="UEV" evidence="10">
    <location>
        <begin position="5"/>
        <end position="150"/>
    </location>
</feature>
<evidence type="ECO:0000259" key="10">
    <source>
        <dbReference type="PROSITE" id="PS51322"/>
    </source>
</evidence>
<dbReference type="GO" id="GO:0043162">
    <property type="term" value="P:ubiquitin-dependent protein catabolic process via the multivesicular body sorting pathway"/>
    <property type="evidence" value="ECO:0007669"/>
    <property type="project" value="UniProtKB-ARBA"/>
</dbReference>